<keyword evidence="3" id="KW-1185">Reference proteome</keyword>
<evidence type="ECO:0008006" key="4">
    <source>
        <dbReference type="Google" id="ProtNLM"/>
    </source>
</evidence>
<accession>A0A165ZV84</accession>
<evidence type="ECO:0000313" key="2">
    <source>
        <dbReference type="EMBL" id="KZT34673.1"/>
    </source>
</evidence>
<proteinExistence type="predicted"/>
<keyword evidence="1" id="KW-0472">Membrane</keyword>
<sequence length="172" mass="19264">MGLGAISHRVSELQLLYVPLLPSFLPSFLHRFFIAFSSLFHGGDLELMRDFYCRSDSVYMVPPFLAYAGGLMGGGVCRILGVGWGGEFGGESMSSREHVWVEIYRGPFVDSLSSFGWFGLVWILDFGGRYIGFGLLTLTFLFLFLFCYTGRLILSFFVSVTVIFCGLSDCQY</sequence>
<feature type="transmembrane region" description="Helical" evidence="1">
    <location>
        <begin position="20"/>
        <end position="43"/>
    </location>
</feature>
<evidence type="ECO:0000313" key="3">
    <source>
        <dbReference type="Proteomes" id="UP000076798"/>
    </source>
</evidence>
<dbReference type="Proteomes" id="UP000076798">
    <property type="component" value="Unassembled WGS sequence"/>
</dbReference>
<keyword evidence="1" id="KW-1133">Transmembrane helix</keyword>
<gene>
    <name evidence="2" type="ORF">SISSUDRAFT_254270</name>
</gene>
<dbReference type="EMBL" id="KV428170">
    <property type="protein sequence ID" value="KZT34673.1"/>
    <property type="molecule type" value="Genomic_DNA"/>
</dbReference>
<feature type="transmembrane region" description="Helical" evidence="1">
    <location>
        <begin position="104"/>
        <end position="123"/>
    </location>
</feature>
<dbReference type="AlphaFoldDB" id="A0A165ZV84"/>
<keyword evidence="1" id="KW-0812">Transmembrane</keyword>
<protein>
    <recommendedName>
        <fullName evidence="4">Transmembrane protein</fullName>
    </recommendedName>
</protein>
<organism evidence="2 3">
    <name type="scientific">Sistotremastrum suecicum HHB10207 ss-3</name>
    <dbReference type="NCBI Taxonomy" id="1314776"/>
    <lineage>
        <taxon>Eukaryota</taxon>
        <taxon>Fungi</taxon>
        <taxon>Dikarya</taxon>
        <taxon>Basidiomycota</taxon>
        <taxon>Agaricomycotina</taxon>
        <taxon>Agaricomycetes</taxon>
        <taxon>Sistotremastrales</taxon>
        <taxon>Sistotremastraceae</taxon>
        <taxon>Sistotremastrum</taxon>
    </lineage>
</organism>
<name>A0A165ZV84_9AGAM</name>
<feature type="transmembrane region" description="Helical" evidence="1">
    <location>
        <begin position="64"/>
        <end position="84"/>
    </location>
</feature>
<feature type="transmembrane region" description="Helical" evidence="1">
    <location>
        <begin position="130"/>
        <end position="146"/>
    </location>
</feature>
<reference evidence="2 3" key="1">
    <citation type="journal article" date="2016" name="Mol. Biol. Evol.">
        <title>Comparative Genomics of Early-Diverging Mushroom-Forming Fungi Provides Insights into the Origins of Lignocellulose Decay Capabilities.</title>
        <authorList>
            <person name="Nagy L.G."/>
            <person name="Riley R."/>
            <person name="Tritt A."/>
            <person name="Adam C."/>
            <person name="Daum C."/>
            <person name="Floudas D."/>
            <person name="Sun H."/>
            <person name="Yadav J.S."/>
            <person name="Pangilinan J."/>
            <person name="Larsson K.H."/>
            <person name="Matsuura K."/>
            <person name="Barry K."/>
            <person name="Labutti K."/>
            <person name="Kuo R."/>
            <person name="Ohm R.A."/>
            <person name="Bhattacharya S.S."/>
            <person name="Shirouzu T."/>
            <person name="Yoshinaga Y."/>
            <person name="Martin F.M."/>
            <person name="Grigoriev I.V."/>
            <person name="Hibbett D.S."/>
        </authorList>
    </citation>
    <scope>NUCLEOTIDE SEQUENCE [LARGE SCALE GENOMIC DNA]</scope>
    <source>
        <strain evidence="2 3">HHB10207 ss-3</strain>
    </source>
</reference>
<evidence type="ECO:0000256" key="1">
    <source>
        <dbReference type="SAM" id="Phobius"/>
    </source>
</evidence>